<evidence type="ECO:0000313" key="4">
    <source>
        <dbReference type="Proteomes" id="UP001143747"/>
    </source>
</evidence>
<comment type="caution">
    <text evidence="3">The sequence shown here is derived from an EMBL/GenBank/DDBJ whole genome shotgun (WGS) entry which is preliminary data.</text>
</comment>
<dbReference type="InterPro" id="IPR000572">
    <property type="entry name" value="OxRdtase_Mopterin-bd_dom"/>
</dbReference>
<dbReference type="Proteomes" id="UP001143747">
    <property type="component" value="Unassembled WGS sequence"/>
</dbReference>
<keyword evidence="1" id="KW-0472">Membrane</keyword>
<gene>
    <name evidence="3" type="ORF">L0665_08685</name>
</gene>
<accession>A0A9Q4PWI6</accession>
<evidence type="ECO:0000256" key="1">
    <source>
        <dbReference type="SAM" id="Phobius"/>
    </source>
</evidence>
<dbReference type="InterPro" id="IPR036374">
    <property type="entry name" value="OxRdtase_Mopterin-bd_sf"/>
</dbReference>
<dbReference type="RefSeq" id="WP_274925298.1">
    <property type="nucleotide sequence ID" value="NZ_JAKELO010000002.1"/>
</dbReference>
<dbReference type="EMBL" id="JAKELO010000002">
    <property type="protein sequence ID" value="MDE4908679.1"/>
    <property type="molecule type" value="Genomic_DNA"/>
</dbReference>
<dbReference type="PANTHER" id="PTHR43032:SF2">
    <property type="entry name" value="BLL0505 PROTEIN"/>
    <property type="match status" value="1"/>
</dbReference>
<feature type="transmembrane region" description="Helical" evidence="1">
    <location>
        <begin position="9"/>
        <end position="28"/>
    </location>
</feature>
<dbReference type="AlphaFoldDB" id="A0A9Q4PWI6"/>
<dbReference type="Gene3D" id="3.90.420.10">
    <property type="entry name" value="Oxidoreductase, molybdopterin-binding domain"/>
    <property type="match status" value="1"/>
</dbReference>
<keyword evidence="1" id="KW-0812">Transmembrane</keyword>
<evidence type="ECO:0000259" key="2">
    <source>
        <dbReference type="Pfam" id="PF00174"/>
    </source>
</evidence>
<dbReference type="CDD" id="cd00321">
    <property type="entry name" value="SO_family_Moco"/>
    <property type="match status" value="1"/>
</dbReference>
<keyword evidence="4" id="KW-1185">Reference proteome</keyword>
<dbReference type="SUPFAM" id="SSF56524">
    <property type="entry name" value="Oxidoreductase molybdopterin-binding domain"/>
    <property type="match status" value="1"/>
</dbReference>
<name>A0A9Q4PWI6_9EURY</name>
<proteinExistence type="predicted"/>
<protein>
    <submittedName>
        <fullName evidence="3">Molybdopterin-dependent oxidoreductase</fullName>
    </submittedName>
</protein>
<keyword evidence="1" id="KW-1133">Transmembrane helix</keyword>
<evidence type="ECO:0000313" key="3">
    <source>
        <dbReference type="EMBL" id="MDE4908679.1"/>
    </source>
</evidence>
<organism evidence="3 4">
    <name type="scientific">Methanogenium marinum</name>
    <dbReference type="NCBI Taxonomy" id="348610"/>
    <lineage>
        <taxon>Archaea</taxon>
        <taxon>Methanobacteriati</taxon>
        <taxon>Methanobacteriota</taxon>
        <taxon>Stenosarchaea group</taxon>
        <taxon>Methanomicrobia</taxon>
        <taxon>Methanomicrobiales</taxon>
        <taxon>Methanomicrobiaceae</taxon>
        <taxon>Methanogenium</taxon>
    </lineage>
</organism>
<dbReference type="PANTHER" id="PTHR43032">
    <property type="entry name" value="PROTEIN-METHIONINE-SULFOXIDE REDUCTASE"/>
    <property type="match status" value="1"/>
</dbReference>
<feature type="domain" description="Oxidoreductase molybdopterin-binding" evidence="2">
    <location>
        <begin position="73"/>
        <end position="216"/>
    </location>
</feature>
<sequence length="233" mass="26835">MGECIIQRNFLRIVILCAIVAVIILYLFDISDYLNTDLTQSEELEGVEVRDYEGEDLSKISAFRENSIKGPQHISEEDYQLTISGLVNNTKIYSYSQILSEFSNYKKVVTIHCVEGWDVTILWEGALVKDIIEPSEILPSANTVIFTANDGYTTSFPLSYIIDNDIIMAYSMNNVTLPAERGFPFMLVAEDKWGYKWIKWITKIDLSDDENYRGYWEKRGYSDTGDLDRSFFD</sequence>
<dbReference type="Pfam" id="PF00174">
    <property type="entry name" value="Oxidored_molyb"/>
    <property type="match status" value="1"/>
</dbReference>
<reference evidence="3" key="1">
    <citation type="submission" date="2022-01" db="EMBL/GenBank/DDBJ databases">
        <title>Draft genome of Methanogenium marinum DSM 15558.</title>
        <authorList>
            <person name="Chen S.-C."/>
            <person name="You Y.-T."/>
        </authorList>
    </citation>
    <scope>NUCLEOTIDE SEQUENCE</scope>
    <source>
        <strain evidence="3">DSM 15558</strain>
    </source>
</reference>